<feature type="transmembrane region" description="Helical" evidence="5">
    <location>
        <begin position="48"/>
        <end position="67"/>
    </location>
</feature>
<feature type="transmembrane region" description="Helical" evidence="5">
    <location>
        <begin position="261"/>
        <end position="284"/>
    </location>
</feature>
<evidence type="ECO:0000256" key="2">
    <source>
        <dbReference type="ARBA" id="ARBA00022692"/>
    </source>
</evidence>
<gene>
    <name evidence="7" type="ORF">H0264_13215</name>
</gene>
<dbReference type="EMBL" id="CP059399">
    <property type="protein sequence ID" value="QLY33060.1"/>
    <property type="molecule type" value="Genomic_DNA"/>
</dbReference>
<evidence type="ECO:0000256" key="5">
    <source>
        <dbReference type="SAM" id="Phobius"/>
    </source>
</evidence>
<dbReference type="Proteomes" id="UP000515512">
    <property type="component" value="Chromosome"/>
</dbReference>
<dbReference type="InterPro" id="IPR036259">
    <property type="entry name" value="MFS_trans_sf"/>
</dbReference>
<evidence type="ECO:0000313" key="8">
    <source>
        <dbReference type="Proteomes" id="UP000515512"/>
    </source>
</evidence>
<sequence>MRKWLPLLTICSGTFMLLIDVTIVNVALPDMAADLGASFGALQWVVNGYAVAMAALLLGVGAIADLAGHRRIYLSGLALFAISSLVCGISPNSTVLVAARVVQGIGAAAMAATTFPMLNSAYDGRDRGTAYGLWGAIAGASSAIGPIVGGVLTEAAGWRWIFFVNLPVSVAVIVLGLWVLADRDEKQGGRLDLAGMAGFAIAAGAATYALIRANEHGWSEAGTWSMLGVAAAALVAFVLVERRATQPLFDLALLRQRSFAGVLIAGAALFFSAFAVLMYTSIWLQSELGMSPIQTGLIGLPLSAMAFGVSAGFGRHLHGPNAGRIIGGGLFVIGAGGVLGAALVHGDAGWPALLPGFVVIGTGVGLATATLGSATMSAVEPRRGGMATGAVNTAQQLGMAFGIAALGGVFTVRAQNVLADNAIPDADEAARVIAGGRSGLLLAQAPDSARPALAEAARLAAVAGLQGALAVAGVVGLLGGLLAVLLIKPQPSAGTRTPANESEEAIA</sequence>
<protein>
    <submittedName>
        <fullName evidence="7">MFS transporter</fullName>
    </submittedName>
</protein>
<dbReference type="InterPro" id="IPR011701">
    <property type="entry name" value="MFS"/>
</dbReference>
<feature type="transmembrane region" description="Helical" evidence="5">
    <location>
        <begin position="130"/>
        <end position="152"/>
    </location>
</feature>
<dbReference type="GO" id="GO:0005886">
    <property type="term" value="C:plasma membrane"/>
    <property type="evidence" value="ECO:0007669"/>
    <property type="project" value="UniProtKB-SubCell"/>
</dbReference>
<dbReference type="PRINTS" id="PR01036">
    <property type="entry name" value="TCRTETB"/>
</dbReference>
<feature type="transmembrane region" description="Helical" evidence="5">
    <location>
        <begin position="397"/>
        <end position="414"/>
    </location>
</feature>
<dbReference type="CDD" id="cd17321">
    <property type="entry name" value="MFS_MMR_MDR_like"/>
    <property type="match status" value="1"/>
</dbReference>
<evidence type="ECO:0000313" key="7">
    <source>
        <dbReference type="EMBL" id="QLY33060.1"/>
    </source>
</evidence>
<dbReference type="Pfam" id="PF07690">
    <property type="entry name" value="MFS_1"/>
    <property type="match status" value="1"/>
</dbReference>
<feature type="transmembrane region" description="Helical" evidence="5">
    <location>
        <begin position="468"/>
        <end position="487"/>
    </location>
</feature>
<feature type="transmembrane region" description="Helical" evidence="5">
    <location>
        <begin position="223"/>
        <end position="240"/>
    </location>
</feature>
<dbReference type="SUPFAM" id="SSF103473">
    <property type="entry name" value="MFS general substrate transporter"/>
    <property type="match status" value="1"/>
</dbReference>
<feature type="transmembrane region" description="Helical" evidence="5">
    <location>
        <begin position="296"/>
        <end position="313"/>
    </location>
</feature>
<evidence type="ECO:0000256" key="3">
    <source>
        <dbReference type="ARBA" id="ARBA00022989"/>
    </source>
</evidence>
<dbReference type="Gene3D" id="1.20.1720.10">
    <property type="entry name" value="Multidrug resistance protein D"/>
    <property type="match status" value="1"/>
</dbReference>
<feature type="transmembrane region" description="Helical" evidence="5">
    <location>
        <begin position="7"/>
        <end position="28"/>
    </location>
</feature>
<feature type="transmembrane region" description="Helical" evidence="5">
    <location>
        <begin position="193"/>
        <end position="211"/>
    </location>
</feature>
<feature type="domain" description="Major facilitator superfamily (MFS) profile" evidence="6">
    <location>
        <begin position="6"/>
        <end position="491"/>
    </location>
</feature>
<dbReference type="KEGG" id="nhu:H0264_13215"/>
<dbReference type="GO" id="GO:0022857">
    <property type="term" value="F:transmembrane transporter activity"/>
    <property type="evidence" value="ECO:0007669"/>
    <property type="project" value="InterPro"/>
</dbReference>
<dbReference type="Gene3D" id="1.20.1250.20">
    <property type="entry name" value="MFS general substrate transporter like domains"/>
    <property type="match status" value="1"/>
</dbReference>
<feature type="transmembrane region" description="Helical" evidence="5">
    <location>
        <begin position="325"/>
        <end position="346"/>
    </location>
</feature>
<feature type="transmembrane region" description="Helical" evidence="5">
    <location>
        <begin position="158"/>
        <end position="181"/>
    </location>
</feature>
<dbReference type="PANTHER" id="PTHR42718">
    <property type="entry name" value="MAJOR FACILITATOR SUPERFAMILY MULTIDRUG TRANSPORTER MFSC"/>
    <property type="match status" value="1"/>
</dbReference>
<feature type="transmembrane region" description="Helical" evidence="5">
    <location>
        <begin position="352"/>
        <end position="376"/>
    </location>
</feature>
<feature type="transmembrane region" description="Helical" evidence="5">
    <location>
        <begin position="97"/>
        <end position="118"/>
    </location>
</feature>
<evidence type="ECO:0000256" key="1">
    <source>
        <dbReference type="ARBA" id="ARBA00004651"/>
    </source>
</evidence>
<accession>A0A7D6ZM58</accession>
<proteinExistence type="predicted"/>
<keyword evidence="2 5" id="KW-0812">Transmembrane</keyword>
<dbReference type="PROSITE" id="PS50850">
    <property type="entry name" value="MFS"/>
    <property type="match status" value="1"/>
</dbReference>
<keyword evidence="8" id="KW-1185">Reference proteome</keyword>
<evidence type="ECO:0000259" key="6">
    <source>
        <dbReference type="PROSITE" id="PS50850"/>
    </source>
</evidence>
<dbReference type="PANTHER" id="PTHR42718:SF49">
    <property type="entry name" value="EXPORT PROTEIN"/>
    <property type="match status" value="1"/>
</dbReference>
<name>A0A7D6ZM58_9NOCA</name>
<dbReference type="AlphaFoldDB" id="A0A7D6ZM58"/>
<comment type="subcellular location">
    <subcellularLocation>
        <location evidence="1">Cell membrane</location>
        <topology evidence="1">Multi-pass membrane protein</topology>
    </subcellularLocation>
</comment>
<evidence type="ECO:0000256" key="4">
    <source>
        <dbReference type="ARBA" id="ARBA00023136"/>
    </source>
</evidence>
<dbReference type="InterPro" id="IPR020846">
    <property type="entry name" value="MFS_dom"/>
</dbReference>
<organism evidence="7 8">
    <name type="scientific">Nocardia huaxiensis</name>
    <dbReference type="NCBI Taxonomy" id="2755382"/>
    <lineage>
        <taxon>Bacteria</taxon>
        <taxon>Bacillati</taxon>
        <taxon>Actinomycetota</taxon>
        <taxon>Actinomycetes</taxon>
        <taxon>Mycobacteriales</taxon>
        <taxon>Nocardiaceae</taxon>
        <taxon>Nocardia</taxon>
    </lineage>
</organism>
<dbReference type="RefSeq" id="WP_181584224.1">
    <property type="nucleotide sequence ID" value="NZ_CP059399.1"/>
</dbReference>
<keyword evidence="4 5" id="KW-0472">Membrane</keyword>
<keyword evidence="3 5" id="KW-1133">Transmembrane helix</keyword>
<reference evidence="7 8" key="1">
    <citation type="submission" date="2020-07" db="EMBL/GenBank/DDBJ databases">
        <authorList>
            <person name="Zhuang K."/>
            <person name="Ran Y."/>
        </authorList>
    </citation>
    <scope>NUCLEOTIDE SEQUENCE [LARGE SCALE GENOMIC DNA]</scope>
    <source>
        <strain evidence="7 8">WCH-YHL-001</strain>
    </source>
</reference>
<feature type="transmembrane region" description="Helical" evidence="5">
    <location>
        <begin position="72"/>
        <end position="91"/>
    </location>
</feature>